<reference evidence="2 3" key="1">
    <citation type="journal article" date="2012" name="Stand. Genomic Sci.">
        <title>Complete genome sequence of the melanogenic marine bacterium Marinomonas mediterranea type strain (MMB-1(T)).</title>
        <authorList>
            <person name="Lucas-Elio P."/>
            <person name="Goodwin L."/>
            <person name="Woyke T."/>
            <person name="Pitluck S."/>
            <person name="Nolan M."/>
            <person name="Kyrpides N.C."/>
            <person name="Detter J.C."/>
            <person name="Copeland A."/>
            <person name="Teshima H."/>
            <person name="Bruce D."/>
            <person name="Detter C."/>
            <person name="Tapia R."/>
            <person name="Han S."/>
            <person name="Land M.L."/>
            <person name="Ivanova N."/>
            <person name="Mikhailova N."/>
            <person name="Johnston A.W."/>
            <person name="Sanchez-Amat A."/>
        </authorList>
    </citation>
    <scope>NUCLEOTIDE SEQUENCE [LARGE SCALE GENOMIC DNA]</scope>
    <source>
        <strain evidence="3">ATCC 700492 / JCM 21426 / NBRC 103028 / MMB-1</strain>
    </source>
</reference>
<dbReference type="RefSeq" id="WP_013663305.1">
    <property type="nucleotide sequence ID" value="NC_015276.1"/>
</dbReference>
<evidence type="ECO:0000313" key="3">
    <source>
        <dbReference type="Proteomes" id="UP000001062"/>
    </source>
</evidence>
<dbReference type="Proteomes" id="UP000001062">
    <property type="component" value="Chromosome"/>
</dbReference>
<protein>
    <submittedName>
        <fullName evidence="2">Uncharacterized protein</fullName>
    </submittedName>
</protein>
<dbReference type="STRING" id="717774.Marme_4204"/>
<keyword evidence="1" id="KW-0175">Coiled coil</keyword>
<organism evidence="2 3">
    <name type="scientific">Marinomonas mediterranea (strain ATCC 700492 / JCM 21426 / NBRC 103028 / MMB-1)</name>
    <dbReference type="NCBI Taxonomy" id="717774"/>
    <lineage>
        <taxon>Bacteria</taxon>
        <taxon>Pseudomonadati</taxon>
        <taxon>Pseudomonadota</taxon>
        <taxon>Gammaproteobacteria</taxon>
        <taxon>Oceanospirillales</taxon>
        <taxon>Oceanospirillaceae</taxon>
        <taxon>Marinomonas</taxon>
    </lineage>
</organism>
<dbReference type="PATRIC" id="fig|717774.3.peg.4354"/>
<gene>
    <name evidence="2" type="ordered locus">Marme_4204</name>
</gene>
<dbReference type="HOGENOM" id="CLU_2585551_0_0_6"/>
<keyword evidence="3" id="KW-1185">Reference proteome</keyword>
<dbReference type="OrthoDB" id="9845842at2"/>
<name>F2K1R9_MARM1</name>
<dbReference type="KEGG" id="mme:Marme_4204"/>
<proteinExistence type="predicted"/>
<dbReference type="AlphaFoldDB" id="F2K1R9"/>
<sequence>MDINKVITALFTTATVGLVTAIYGLNTSVAELSKQIAVMEERYQNTTKERLKREETLNKLGLKVREQDERINRLEWQYGK</sequence>
<evidence type="ECO:0000313" key="2">
    <source>
        <dbReference type="EMBL" id="ADZ93403.1"/>
    </source>
</evidence>
<accession>F2K1R9</accession>
<feature type="coiled-coil region" evidence="1">
    <location>
        <begin position="29"/>
        <end position="77"/>
    </location>
</feature>
<dbReference type="EMBL" id="CP002583">
    <property type="protein sequence ID" value="ADZ93403.1"/>
    <property type="molecule type" value="Genomic_DNA"/>
</dbReference>
<evidence type="ECO:0000256" key="1">
    <source>
        <dbReference type="SAM" id="Coils"/>
    </source>
</evidence>